<accession>A0A0L0UK41</accession>
<dbReference type="AlphaFoldDB" id="A0A0L0UK41"/>
<evidence type="ECO:0000313" key="2">
    <source>
        <dbReference type="EMBL" id="KNE87325.1"/>
    </source>
</evidence>
<keyword evidence="3" id="KW-1185">Reference proteome</keyword>
<dbReference type="Proteomes" id="UP000054564">
    <property type="component" value="Unassembled WGS sequence"/>
</dbReference>
<evidence type="ECO:0000313" key="3">
    <source>
        <dbReference type="Proteomes" id="UP000054564"/>
    </source>
</evidence>
<feature type="region of interest" description="Disordered" evidence="1">
    <location>
        <begin position="30"/>
        <end position="66"/>
    </location>
</feature>
<reference evidence="3" key="1">
    <citation type="submission" date="2014-03" db="EMBL/GenBank/DDBJ databases">
        <title>The Genome Sequence of Puccinia striiformis f. sp. tritici PST-78.</title>
        <authorList>
            <consortium name="The Broad Institute Genome Sequencing Platform"/>
            <person name="Cuomo C."/>
            <person name="Hulbert S."/>
            <person name="Chen X."/>
            <person name="Walker B."/>
            <person name="Young S.K."/>
            <person name="Zeng Q."/>
            <person name="Gargeya S."/>
            <person name="Fitzgerald M."/>
            <person name="Haas B."/>
            <person name="Abouelleil A."/>
            <person name="Alvarado L."/>
            <person name="Arachchi H.M."/>
            <person name="Berlin A.M."/>
            <person name="Chapman S.B."/>
            <person name="Goldberg J."/>
            <person name="Griggs A."/>
            <person name="Gujja S."/>
            <person name="Hansen M."/>
            <person name="Howarth C."/>
            <person name="Imamovic A."/>
            <person name="Larimer J."/>
            <person name="McCowan C."/>
            <person name="Montmayeur A."/>
            <person name="Murphy C."/>
            <person name="Neiman D."/>
            <person name="Pearson M."/>
            <person name="Priest M."/>
            <person name="Roberts A."/>
            <person name="Saif S."/>
            <person name="Shea T."/>
            <person name="Sisk P."/>
            <person name="Sykes S."/>
            <person name="Wortman J."/>
            <person name="Nusbaum C."/>
            <person name="Birren B."/>
        </authorList>
    </citation>
    <scope>NUCLEOTIDE SEQUENCE [LARGE SCALE GENOMIC DNA]</scope>
    <source>
        <strain evidence="3">race PST-78</strain>
    </source>
</reference>
<proteinExistence type="predicted"/>
<name>A0A0L0UK41_9BASI</name>
<dbReference type="STRING" id="1165861.A0A0L0UK41"/>
<feature type="non-terminal residue" evidence="2">
    <location>
        <position position="97"/>
    </location>
</feature>
<dbReference type="OrthoDB" id="2506739at2759"/>
<gene>
    <name evidence="2" type="ORF">PSTG_19293</name>
</gene>
<comment type="caution">
    <text evidence="2">The sequence shown here is derived from an EMBL/GenBank/DDBJ whole genome shotgun (WGS) entry which is preliminary data.</text>
</comment>
<sequence length="97" mass="11157">MLFTNRFPDHLTRIIGLTSKKFNERAALLKSLQPETLQPKNTQSETNATPEDSDSDAGEYNYYPVNNDAPLVNTEMERYNNGDFPMDRKGCVLGWWK</sequence>
<dbReference type="EMBL" id="AJIL01005852">
    <property type="protein sequence ID" value="KNE87325.1"/>
    <property type="molecule type" value="Genomic_DNA"/>
</dbReference>
<evidence type="ECO:0000256" key="1">
    <source>
        <dbReference type="SAM" id="MobiDB-lite"/>
    </source>
</evidence>
<feature type="compositionally biased region" description="Polar residues" evidence="1">
    <location>
        <begin position="33"/>
        <end position="50"/>
    </location>
</feature>
<protein>
    <submittedName>
        <fullName evidence="2">Uncharacterized protein</fullName>
    </submittedName>
</protein>
<organism evidence="2 3">
    <name type="scientific">Puccinia striiformis f. sp. tritici PST-78</name>
    <dbReference type="NCBI Taxonomy" id="1165861"/>
    <lineage>
        <taxon>Eukaryota</taxon>
        <taxon>Fungi</taxon>
        <taxon>Dikarya</taxon>
        <taxon>Basidiomycota</taxon>
        <taxon>Pucciniomycotina</taxon>
        <taxon>Pucciniomycetes</taxon>
        <taxon>Pucciniales</taxon>
        <taxon>Pucciniaceae</taxon>
        <taxon>Puccinia</taxon>
    </lineage>
</organism>